<evidence type="ECO:0000256" key="1">
    <source>
        <dbReference type="SAM" id="MobiDB-lite"/>
    </source>
</evidence>
<keyword evidence="2" id="KW-0732">Signal</keyword>
<organism evidence="4 5">
    <name type="scientific">Malassezia globosa (strain ATCC MYA-4612 / CBS 7966)</name>
    <name type="common">Dandruff-associated fungus</name>
    <dbReference type="NCBI Taxonomy" id="425265"/>
    <lineage>
        <taxon>Eukaryota</taxon>
        <taxon>Fungi</taxon>
        <taxon>Dikarya</taxon>
        <taxon>Basidiomycota</taxon>
        <taxon>Ustilaginomycotina</taxon>
        <taxon>Malasseziomycetes</taxon>
        <taxon>Malasseziales</taxon>
        <taxon>Malasseziaceae</taxon>
        <taxon>Malassezia</taxon>
    </lineage>
</organism>
<feature type="compositionally biased region" description="Basic and acidic residues" evidence="1">
    <location>
        <begin position="277"/>
        <end position="294"/>
    </location>
</feature>
<dbReference type="PANTHER" id="PTHR45815:SF3">
    <property type="entry name" value="PROTEIN DISULFIDE-ISOMERASE A6"/>
    <property type="match status" value="1"/>
</dbReference>
<dbReference type="STRING" id="425265.A8QAP3"/>
<evidence type="ECO:0000313" key="4">
    <source>
        <dbReference type="EMBL" id="EDP41800.1"/>
    </source>
</evidence>
<dbReference type="GO" id="GO:0034976">
    <property type="term" value="P:response to endoplasmic reticulum stress"/>
    <property type="evidence" value="ECO:0007669"/>
    <property type="project" value="TreeGrafter"/>
</dbReference>
<dbReference type="InterPro" id="IPR017937">
    <property type="entry name" value="Thioredoxin_CS"/>
</dbReference>
<evidence type="ECO:0000259" key="3">
    <source>
        <dbReference type="PROSITE" id="PS51352"/>
    </source>
</evidence>
<dbReference type="EMBL" id="AAYY01000015">
    <property type="protein sequence ID" value="EDP41800.1"/>
    <property type="molecule type" value="Genomic_DNA"/>
</dbReference>
<dbReference type="Gene3D" id="3.40.30.10">
    <property type="entry name" value="Glutaredoxin"/>
    <property type="match status" value="2"/>
</dbReference>
<accession>A8QAP3</accession>
<dbReference type="PROSITE" id="PS00194">
    <property type="entry name" value="THIOREDOXIN_1"/>
    <property type="match status" value="1"/>
</dbReference>
<protein>
    <recommendedName>
        <fullName evidence="3">Thioredoxin domain-containing protein</fullName>
    </recommendedName>
</protein>
<comment type="caution">
    <text evidence="4">The sequence shown here is derived from an EMBL/GenBank/DDBJ whole genome shotgun (WGS) entry which is preliminary data.</text>
</comment>
<gene>
    <name evidence="4" type="ORF">MGL_3802</name>
</gene>
<feature type="region of interest" description="Disordered" evidence="1">
    <location>
        <begin position="277"/>
        <end position="311"/>
    </location>
</feature>
<reference evidence="4 5" key="1">
    <citation type="journal article" date="2007" name="Proc. Natl. Acad. Sci. U.S.A.">
        <title>Dandruff-associated Malassezia genomes reveal convergent and divergent virulence traits shared with plant and human fungal pathogens.</title>
        <authorList>
            <person name="Xu J."/>
            <person name="Saunders C.W."/>
            <person name="Hu P."/>
            <person name="Grant R.A."/>
            <person name="Boekhout T."/>
            <person name="Kuramae E.E."/>
            <person name="Kronstad J.W."/>
            <person name="Deangelis Y.M."/>
            <person name="Reeder N.L."/>
            <person name="Johnstone K.R."/>
            <person name="Leland M."/>
            <person name="Fieno A.M."/>
            <person name="Begley W.M."/>
            <person name="Sun Y."/>
            <person name="Lacey M.P."/>
            <person name="Chaudhary T."/>
            <person name="Keough T."/>
            <person name="Chu L."/>
            <person name="Sears R."/>
            <person name="Yuan B."/>
            <person name="Dawson T.L.Jr."/>
        </authorList>
    </citation>
    <scope>NUCLEOTIDE SEQUENCE [LARGE SCALE GENOMIC DNA]</scope>
    <source>
        <strain evidence="5">ATCC MYA-4612 / CBS 7966</strain>
    </source>
</reference>
<dbReference type="PRINTS" id="PR00421">
    <property type="entry name" value="THIOREDOXIN"/>
</dbReference>
<proteinExistence type="predicted"/>
<dbReference type="OrthoDB" id="427280at2759"/>
<dbReference type="OMA" id="CEDAGSK"/>
<dbReference type="SUPFAM" id="SSF52833">
    <property type="entry name" value="Thioredoxin-like"/>
    <property type="match status" value="1"/>
</dbReference>
<evidence type="ECO:0000256" key="2">
    <source>
        <dbReference type="SAM" id="SignalP"/>
    </source>
</evidence>
<sequence>MSTLFLSKLAHGLAVLLLSLALVRGVQGALFSEKSSVIRLTPANFEHEILNINKPALVAFTAPWCGHCKNLAPHFTRVANELDGVVKLAYVDCDDASLQSICTKYDVKGFPTIKLFPATKRRIPREYVGERRGKAIMDFALDALPSEVVRKVDAADLSTFLDKESSANAKLVLVTPIGKTSPMYRSLALDYYGRIPFAFVYAGKDGVVETVQKVLDPELTKDKLPGLYFVSTQNSKHAVKYRGSMRYRYIKLWIDEQLGGAEAEAAQAAREAEAKAEADAKAQRKAEAKARAEAKAQAQATSREEEETAYGVHEDDNLKLVRQLESLMADAQPDDSDEAREAELQRLKDRKLLKKLLDAREKLKKEEGVIEQTPDGPVTKELLAEKLREHLGDKWGMRLAEHADKTQKTIERLLMENPDDTKRAMNVAEKEFVELLQADEKEIQDQLQAGADADGYPLQKDAIEVMHEHLGTITGLISTIEFRISAREAGLDEKRVAQEMLKRFHDEL</sequence>
<dbReference type="PROSITE" id="PS51352">
    <property type="entry name" value="THIOREDOXIN_2"/>
    <property type="match status" value="1"/>
</dbReference>
<dbReference type="Proteomes" id="UP000008837">
    <property type="component" value="Unassembled WGS sequence"/>
</dbReference>
<dbReference type="KEGG" id="mgl:MGL_3802"/>
<feature type="signal peptide" evidence="2">
    <location>
        <begin position="1"/>
        <end position="28"/>
    </location>
</feature>
<dbReference type="InParanoid" id="A8QAP3"/>
<dbReference type="RefSeq" id="XP_001729014.1">
    <property type="nucleotide sequence ID" value="XM_001728962.1"/>
</dbReference>
<dbReference type="GeneID" id="5853321"/>
<evidence type="ECO:0000313" key="5">
    <source>
        <dbReference type="Proteomes" id="UP000008837"/>
    </source>
</evidence>
<dbReference type="GO" id="GO:0015035">
    <property type="term" value="F:protein-disulfide reductase activity"/>
    <property type="evidence" value="ECO:0007669"/>
    <property type="project" value="TreeGrafter"/>
</dbReference>
<dbReference type="Pfam" id="PF00085">
    <property type="entry name" value="Thioredoxin"/>
    <property type="match status" value="1"/>
</dbReference>
<dbReference type="AlphaFoldDB" id="A8QAP3"/>
<feature type="chain" id="PRO_5002725548" description="Thioredoxin domain-containing protein" evidence="2">
    <location>
        <begin position="29"/>
        <end position="508"/>
    </location>
</feature>
<dbReference type="InterPro" id="IPR036249">
    <property type="entry name" value="Thioredoxin-like_sf"/>
</dbReference>
<keyword evidence="5" id="KW-1185">Reference proteome</keyword>
<dbReference type="VEuPathDB" id="FungiDB:MGL_3802"/>
<name>A8QAP3_MALGO</name>
<dbReference type="PANTHER" id="PTHR45815">
    <property type="entry name" value="PROTEIN DISULFIDE-ISOMERASE A6"/>
    <property type="match status" value="1"/>
</dbReference>
<dbReference type="GO" id="GO:0005788">
    <property type="term" value="C:endoplasmic reticulum lumen"/>
    <property type="evidence" value="ECO:0007669"/>
    <property type="project" value="TreeGrafter"/>
</dbReference>
<dbReference type="InterPro" id="IPR013766">
    <property type="entry name" value="Thioredoxin_domain"/>
</dbReference>
<feature type="domain" description="Thioredoxin" evidence="3">
    <location>
        <begin position="29"/>
        <end position="166"/>
    </location>
</feature>